<protein>
    <submittedName>
        <fullName evidence="3">DUF1254 domain-containing protein</fullName>
    </submittedName>
</protein>
<dbReference type="Pfam" id="PF06742">
    <property type="entry name" value="DUF1214"/>
    <property type="match status" value="1"/>
</dbReference>
<dbReference type="InterPro" id="IPR010679">
    <property type="entry name" value="DUF1254"/>
</dbReference>
<sequence length="503" mass="56201">MKNQFKLRFNLKNFTLSIQAILVAAVLLIVACNPAPNGEIQGQLSPEEAKSIAKEVFLWGMHPVAIYHLRYNYTQNDLSPIKVGLNRIAWFRKPMKAMPKVATTPNATTLYGTGMFDVSKEPMVIIVPDIKDHYWSVQLFDNYARWGHMIGSQFNAPGKVQRLILGPDWNGSLPEGFAGADVVQSKSNFVGVLARVALTDNTDAELKIVNGIQDGITAMTLSQWNAAGRKLVRAEDVPGTIADYPTYPGMETVKEPGKLGGVEFLRWVGLVLNDPSFSKQTDGHKEIEAFKRFERLGLKEGVAFDPDQFTPEIVTAIEEGIEEAKNDIQALSEKGVGFNKNGWDFTSDLDYKDTDWLSRARYGLIAVLAPVPSRSHTGSLCMKDSEGRPLTGEHNYTITFDLDDMPPVTEFWEMPLYDNAGYFVDNPLDRYSLNSYMLERGQLHTADGKLIIYVQKDEPIDPNKKKNWLPAPDEGFQFAARFYGAYTPLIDGSYNIPGVVRVD</sequence>
<dbReference type="PROSITE" id="PS51257">
    <property type="entry name" value="PROKAR_LIPOPROTEIN"/>
    <property type="match status" value="1"/>
</dbReference>
<comment type="caution">
    <text evidence="3">The sequence shown here is derived from an EMBL/GenBank/DDBJ whole genome shotgun (WGS) entry which is preliminary data.</text>
</comment>
<dbReference type="SUPFAM" id="SSF160935">
    <property type="entry name" value="VPA0735-like"/>
    <property type="match status" value="1"/>
</dbReference>
<dbReference type="EMBL" id="JBHTMY010000001">
    <property type="protein sequence ID" value="MFD1314054.1"/>
    <property type="molecule type" value="Genomic_DNA"/>
</dbReference>
<feature type="domain" description="DUF1214" evidence="1">
    <location>
        <begin position="383"/>
        <end position="485"/>
    </location>
</feature>
<evidence type="ECO:0000259" key="1">
    <source>
        <dbReference type="Pfam" id="PF06742"/>
    </source>
</evidence>
<dbReference type="Pfam" id="PF06863">
    <property type="entry name" value="DUF1254"/>
    <property type="match status" value="1"/>
</dbReference>
<dbReference type="Gene3D" id="2.60.120.600">
    <property type="entry name" value="Domain of unknown function DUF1214, C-terminal domain"/>
    <property type="match status" value="1"/>
</dbReference>
<keyword evidence="4" id="KW-1185">Reference proteome</keyword>
<dbReference type="InterPro" id="IPR037049">
    <property type="entry name" value="DUF1214_C_sf"/>
</dbReference>
<dbReference type="PANTHER" id="PTHR36509:SF2">
    <property type="entry name" value="BLL3101 PROTEIN"/>
    <property type="match status" value="1"/>
</dbReference>
<evidence type="ECO:0000313" key="4">
    <source>
        <dbReference type="Proteomes" id="UP001597201"/>
    </source>
</evidence>
<dbReference type="RefSeq" id="WP_377175297.1">
    <property type="nucleotide sequence ID" value="NZ_JBHTMY010000001.1"/>
</dbReference>
<reference evidence="4" key="1">
    <citation type="journal article" date="2019" name="Int. J. Syst. Evol. Microbiol.">
        <title>The Global Catalogue of Microorganisms (GCM) 10K type strain sequencing project: providing services to taxonomists for standard genome sequencing and annotation.</title>
        <authorList>
            <consortium name="The Broad Institute Genomics Platform"/>
            <consortium name="The Broad Institute Genome Sequencing Center for Infectious Disease"/>
            <person name="Wu L."/>
            <person name="Ma J."/>
        </authorList>
    </citation>
    <scope>NUCLEOTIDE SEQUENCE [LARGE SCALE GENOMIC DNA]</scope>
    <source>
        <strain evidence="4">CCUG 61485</strain>
    </source>
</reference>
<dbReference type="InterPro" id="IPR037050">
    <property type="entry name" value="DUF1254_sf"/>
</dbReference>
<evidence type="ECO:0000313" key="3">
    <source>
        <dbReference type="EMBL" id="MFD1314054.1"/>
    </source>
</evidence>
<feature type="domain" description="DUF1254" evidence="2">
    <location>
        <begin position="86"/>
        <end position="217"/>
    </location>
</feature>
<name>A0ABW3XWV6_9FLAO</name>
<dbReference type="Gene3D" id="2.60.40.1610">
    <property type="entry name" value="Domain of unknown function DUF1254"/>
    <property type="match status" value="1"/>
</dbReference>
<accession>A0ABW3XWV6</accession>
<evidence type="ECO:0000259" key="2">
    <source>
        <dbReference type="Pfam" id="PF06863"/>
    </source>
</evidence>
<proteinExistence type="predicted"/>
<dbReference type="PANTHER" id="PTHR36509">
    <property type="entry name" value="BLL3101 PROTEIN"/>
    <property type="match status" value="1"/>
</dbReference>
<gene>
    <name evidence="3" type="ORF">ACFQ39_00365</name>
</gene>
<organism evidence="3 4">
    <name type="scientific">Namhaeicola litoreus</name>
    <dbReference type="NCBI Taxonomy" id="1052145"/>
    <lineage>
        <taxon>Bacteria</taxon>
        <taxon>Pseudomonadati</taxon>
        <taxon>Bacteroidota</taxon>
        <taxon>Flavobacteriia</taxon>
        <taxon>Flavobacteriales</taxon>
        <taxon>Flavobacteriaceae</taxon>
        <taxon>Namhaeicola</taxon>
    </lineage>
</organism>
<dbReference type="InterPro" id="IPR010621">
    <property type="entry name" value="DUF1214"/>
</dbReference>
<dbReference type="Proteomes" id="UP001597201">
    <property type="component" value="Unassembled WGS sequence"/>
</dbReference>